<sequence>MSAVIEVKDVPGLGTYSVSISSYAEAVQSAGDQTQRNFTDKIQGSHADAIQAFLSRLNTLQSQVFDQVPETLKKYSTIVSAFEGTVKGAGFTSRAKTSGDGINSVASKIETDQITEIETTKTSLKSALDKAAEVLGVESPDVVTPTKTATTELTQSVTNRKTAHQQLDQGNTVFKSELENIKATLEAYITVVQNAKAFASVNATYLFDQIKQGHLTAENMYYTGLIQNDADVEVLKIVLEDRPQDIGQIREKEVSSGGYRILGDTVMKWIEAGDFEEQRDINGDIMTKGRINILFEALGKVPEERTQHILKGMLFAGDEHAMDVIAWQEIEYASNGQQIGTDRMVAYDNELALVNRYNGLIKTLIYLEYGQVMQNATIDGKQKVPFNDVVRIKLSQLDGEIIVEHSDAINMAKGPKGPLTFNPEKWTTIYTSRIDTDYSSFIGSQAKERMTQLEEERTEAKITYVKSMAASLLTLVASAASFGTLATPTLMGFASVASKVILDRPTQAGVGALDDSGFQLFKTGRHQDPALAKLNHKRGVTAITAILDMMSAHQKYEAKDKGLGLEEREALAKLRKSYIGGGGWVLDAGANKEDTVMTNSDNYYDFRTYKRMQEMDTRGVLGYLEKNNIPLDIYSKKLEDAGISSEMRDYLLGKAPDSEKGKVSINTMNKDQLDEFQEGLKQLSEADSTDVNKSVNGESSYKAYLNTIYPDPAK</sequence>
<gene>
    <name evidence="1" type="ORF">D8881_11605</name>
</gene>
<dbReference type="EMBL" id="RJMR01000017">
    <property type="protein sequence ID" value="RSI22035.1"/>
    <property type="molecule type" value="Genomic_DNA"/>
</dbReference>
<dbReference type="RefSeq" id="WP_101771990.1">
    <property type="nucleotide sequence ID" value="NZ_CP076612.1"/>
</dbReference>
<dbReference type="AlphaFoldDB" id="A0ABD7JLH5"/>
<protein>
    <recommendedName>
        <fullName evidence="3">LXG domain-containing protein</fullName>
    </recommendedName>
</protein>
<reference evidence="1 2" key="1">
    <citation type="submission" date="2018-11" db="EMBL/GenBank/DDBJ databases">
        <title>Species Designations Belie Phenotypic and Genotypic Heterogeneity in Oral Streptococci.</title>
        <authorList>
            <person name="Velsko I."/>
        </authorList>
    </citation>
    <scope>NUCLEOTIDE SEQUENCE [LARGE SCALE GENOMIC DNA]</scope>
    <source>
        <strain evidence="1 2">BCC20</strain>
    </source>
</reference>
<proteinExistence type="predicted"/>
<organism evidence="1 2">
    <name type="scientific">Streptococcus sanguinis</name>
    <dbReference type="NCBI Taxonomy" id="1305"/>
    <lineage>
        <taxon>Bacteria</taxon>
        <taxon>Bacillati</taxon>
        <taxon>Bacillota</taxon>
        <taxon>Bacilli</taxon>
        <taxon>Lactobacillales</taxon>
        <taxon>Streptococcaceae</taxon>
        <taxon>Streptococcus</taxon>
    </lineage>
</organism>
<name>A0ABD7JLH5_STRSA</name>
<evidence type="ECO:0000313" key="1">
    <source>
        <dbReference type="EMBL" id="RSI22035.1"/>
    </source>
</evidence>
<dbReference type="Proteomes" id="UP000280549">
    <property type="component" value="Unassembled WGS sequence"/>
</dbReference>
<comment type="caution">
    <text evidence="1">The sequence shown here is derived from an EMBL/GenBank/DDBJ whole genome shotgun (WGS) entry which is preliminary data.</text>
</comment>
<evidence type="ECO:0000313" key="2">
    <source>
        <dbReference type="Proteomes" id="UP000280549"/>
    </source>
</evidence>
<accession>A0ABD7JLH5</accession>
<evidence type="ECO:0008006" key="3">
    <source>
        <dbReference type="Google" id="ProtNLM"/>
    </source>
</evidence>